<feature type="coiled-coil region" evidence="1">
    <location>
        <begin position="56"/>
        <end position="90"/>
    </location>
</feature>
<comment type="caution">
    <text evidence="4">The sequence shown here is derived from an EMBL/GenBank/DDBJ whole genome shotgun (WGS) entry which is preliminary data.</text>
</comment>
<dbReference type="InterPro" id="IPR032675">
    <property type="entry name" value="LRR_dom_sf"/>
</dbReference>
<proteinExistence type="predicted"/>
<dbReference type="Proteomes" id="UP001175226">
    <property type="component" value="Unassembled WGS sequence"/>
</dbReference>
<evidence type="ECO:0000259" key="3">
    <source>
        <dbReference type="Pfam" id="PF12937"/>
    </source>
</evidence>
<sequence length="653" mass="73676">MISSRGREFERRIPCNQLVIARPPLQVQSPSMAPAGAHLTLQQLIDALTYKVVAAQKKAKQTVHGLIEQIDELEKQLQIAAARLRGFRNSLQPVHRLPPELLATIFYGTQQHLPSFFPMLNDGTVSKYDEHHRDWLSLLHVCRRWRGVIASSPFLWASVDTSLMLEKFLKRSASAPLTLYLGIRKPGISEKVLDATLRYSRRFREFHIAVDGWEGGTSIYPRLCAADAAPHLASLTIMTEGRDVVGGVLPPLFNGQMPSIRQLCLAYFTSWPAGLFANLTHLCLHDQSDVGRMTTSEFLDFIEQSPRLEELNLIRAGPIRPDASDAPAPPQDRFIPLPHLRELDLGDWPSVTIISRLLSHLVLPKHTNMYFWGVPFRDPDQDFGKLLPIDNSRLANLHNIKKWYLARQPLVILDTPCISVAGSVQTLYMYGTFSASQIESVLPTYPLHDVTDVGVRDSCARSNRLTSSNWKHIFQRLPHLASLRILAFGSPSTTRSVLQALRPKSDNDRVSTVRSKKSGSDVSSKSSESDEDDDEILCPSLTTLGIEHDATLPAYFVSTIAEARAKRSCPIKTLKVLVYHGNPFGIVRPPSPVTAVSDSDTDQEYQMHTEDDMQLFKRHFEEVVFEKDQPLSMDVVPRTWPTRAYEWTRRIDW</sequence>
<organism evidence="4 5">
    <name type="scientific">Armillaria borealis</name>
    <dbReference type="NCBI Taxonomy" id="47425"/>
    <lineage>
        <taxon>Eukaryota</taxon>
        <taxon>Fungi</taxon>
        <taxon>Dikarya</taxon>
        <taxon>Basidiomycota</taxon>
        <taxon>Agaricomycotina</taxon>
        <taxon>Agaricomycetes</taxon>
        <taxon>Agaricomycetidae</taxon>
        <taxon>Agaricales</taxon>
        <taxon>Marasmiineae</taxon>
        <taxon>Physalacriaceae</taxon>
        <taxon>Armillaria</taxon>
    </lineage>
</organism>
<dbReference type="Gene3D" id="3.80.10.10">
    <property type="entry name" value="Ribonuclease Inhibitor"/>
    <property type="match status" value="1"/>
</dbReference>
<name>A0AA39JS01_9AGAR</name>
<evidence type="ECO:0000313" key="5">
    <source>
        <dbReference type="Proteomes" id="UP001175226"/>
    </source>
</evidence>
<evidence type="ECO:0000313" key="4">
    <source>
        <dbReference type="EMBL" id="KAK0446771.1"/>
    </source>
</evidence>
<evidence type="ECO:0000256" key="2">
    <source>
        <dbReference type="SAM" id="MobiDB-lite"/>
    </source>
</evidence>
<dbReference type="Pfam" id="PF12937">
    <property type="entry name" value="F-box-like"/>
    <property type="match status" value="1"/>
</dbReference>
<gene>
    <name evidence="4" type="ORF">EV421DRAFT_1791257</name>
</gene>
<feature type="region of interest" description="Disordered" evidence="2">
    <location>
        <begin position="503"/>
        <end position="535"/>
    </location>
</feature>
<dbReference type="Gene3D" id="1.20.1280.50">
    <property type="match status" value="1"/>
</dbReference>
<protein>
    <recommendedName>
        <fullName evidence="3">F-box domain-containing protein</fullName>
    </recommendedName>
</protein>
<dbReference type="EMBL" id="JAUEPT010000013">
    <property type="protein sequence ID" value="KAK0446771.1"/>
    <property type="molecule type" value="Genomic_DNA"/>
</dbReference>
<keyword evidence="1" id="KW-0175">Coiled coil</keyword>
<reference evidence="4" key="1">
    <citation type="submission" date="2023-06" db="EMBL/GenBank/DDBJ databases">
        <authorList>
            <consortium name="Lawrence Berkeley National Laboratory"/>
            <person name="Ahrendt S."/>
            <person name="Sahu N."/>
            <person name="Indic B."/>
            <person name="Wong-Bajracharya J."/>
            <person name="Merenyi Z."/>
            <person name="Ke H.-M."/>
            <person name="Monk M."/>
            <person name="Kocsube S."/>
            <person name="Drula E."/>
            <person name="Lipzen A."/>
            <person name="Balint B."/>
            <person name="Henrissat B."/>
            <person name="Andreopoulos B."/>
            <person name="Martin F.M."/>
            <person name="Harder C.B."/>
            <person name="Rigling D."/>
            <person name="Ford K.L."/>
            <person name="Foster G.D."/>
            <person name="Pangilinan J."/>
            <person name="Papanicolaou A."/>
            <person name="Barry K."/>
            <person name="LaButti K."/>
            <person name="Viragh M."/>
            <person name="Koriabine M."/>
            <person name="Yan M."/>
            <person name="Riley R."/>
            <person name="Champramary S."/>
            <person name="Plett K.L."/>
            <person name="Tsai I.J."/>
            <person name="Slot J."/>
            <person name="Sipos G."/>
            <person name="Plett J."/>
            <person name="Nagy L.G."/>
            <person name="Grigoriev I.V."/>
        </authorList>
    </citation>
    <scope>NUCLEOTIDE SEQUENCE</scope>
    <source>
        <strain evidence="4">FPL87.14</strain>
    </source>
</reference>
<keyword evidence="5" id="KW-1185">Reference proteome</keyword>
<evidence type="ECO:0000256" key="1">
    <source>
        <dbReference type="SAM" id="Coils"/>
    </source>
</evidence>
<dbReference type="SUPFAM" id="SSF52047">
    <property type="entry name" value="RNI-like"/>
    <property type="match status" value="1"/>
</dbReference>
<feature type="domain" description="F-box" evidence="3">
    <location>
        <begin position="95"/>
        <end position="160"/>
    </location>
</feature>
<accession>A0AA39JS01</accession>
<dbReference type="AlphaFoldDB" id="A0AA39JS01"/>
<dbReference type="InterPro" id="IPR001810">
    <property type="entry name" value="F-box_dom"/>
</dbReference>